<evidence type="ECO:0000256" key="1">
    <source>
        <dbReference type="ARBA" id="ARBA00022670"/>
    </source>
</evidence>
<evidence type="ECO:0000256" key="4">
    <source>
        <dbReference type="PROSITE-ProRule" id="PRU01240"/>
    </source>
</evidence>
<feature type="domain" description="Peptidase S8/S53" evidence="5">
    <location>
        <begin position="3"/>
        <end position="215"/>
    </location>
</feature>
<dbReference type="Pfam" id="PF00082">
    <property type="entry name" value="Peptidase_S8"/>
    <property type="match status" value="1"/>
</dbReference>
<evidence type="ECO:0000256" key="3">
    <source>
        <dbReference type="ARBA" id="ARBA00022825"/>
    </source>
</evidence>
<evidence type="ECO:0000259" key="5">
    <source>
        <dbReference type="Pfam" id="PF00082"/>
    </source>
</evidence>
<evidence type="ECO:0000313" key="8">
    <source>
        <dbReference type="Proteomes" id="UP000789570"/>
    </source>
</evidence>
<evidence type="ECO:0000313" key="7">
    <source>
        <dbReference type="EMBL" id="CAG8539194.1"/>
    </source>
</evidence>
<proteinExistence type="inferred from homology"/>
<comment type="caution">
    <text evidence="7">The sequence shown here is derived from an EMBL/GenBank/DDBJ whole genome shotgun (WGS) entry which is preliminary data.</text>
</comment>
<dbReference type="Gene3D" id="3.30.710.10">
    <property type="entry name" value="Potassium Channel Kv1.1, Chain A"/>
    <property type="match status" value="1"/>
</dbReference>
<comment type="similarity">
    <text evidence="4">Belongs to the peptidase S8 family.</text>
</comment>
<gene>
    <name evidence="7" type="ORF">FCALED_LOCUS5555</name>
</gene>
<dbReference type="SUPFAM" id="SSF52743">
    <property type="entry name" value="Subtilisin-like"/>
    <property type="match status" value="1"/>
</dbReference>
<evidence type="ECO:0000259" key="6">
    <source>
        <dbReference type="Pfam" id="PF25794"/>
    </source>
</evidence>
<dbReference type="PRINTS" id="PR00723">
    <property type="entry name" value="SUBTILISIN"/>
</dbReference>
<sequence length="1201" mass="138403">SSNFIDDNDDPYDCVGHGTHVAAIVVGDLRGNCPGFVGYYGNEAILKAVDGGMDVINMSFGKYDNNKNIMVTLIDDLVRYKGTIFVESIGNEGVSAYQHQPIKRKRDNAFLRIPTKDVALKDSTNQFGFSEASDLIKRYDNTNFVKNNESDDDLTRFNIFGGVNNSTYKILSGASMSSPYIAGVAALYTEFYEQLKTALMNYTPREERNKLLASVLRQGAAPSVNGYNKTFIRNYYQLENYTRQYDSVNSSSVDVSVTFMLPKDLPKDKSCWLPKLTVPYAGLADDATTRFHAIIDGRSHPENTLLCNEMKAWQGPAILFFNNAKFETTDFESLMKIRVGGKQGDNTKIGKHGLGFNSCYHFTDVPSFISGDSIAFLDPLEKFLPRRQGDTQRGIICPFSTNGIAGSTDKDQLAPYIGIEGINFQTTFEGTLFRIPLRKQPSDISDIIYTTEQILALFTQLKSTISSQCLFLRNIETIEISYKVPYQTTSICKAIISGSSERRNVTYNAFQPFQIEIELIDSINIQKEYWVIVTGAQHYPNLLRLQTYAERYRLRVFGGIAALRKSSKDSEDDFIGRMYSFFPLPDTTGLPFHLNGTWAQGSDHARLLIENDMMPDLDHQKLDWNRHILLNFLPNLYCNLIKKIVELTEPGERIHPVSKFWLFPSIHRNYPKYAIEYGFKVLELLLQNDEILISDNNESDRVKILFEHLSYMQIINLRNLLRNNWNELRVRYNQPLKSMIRSLPIWSMLSNPTSSILLDASYKGFRRILTELDVPTRDIYVYTFEDVELPREYDNEYFEFLKDILKESRIVRDLGNKRWFPNSNTKILKKITELYDYDNLVFRTVFGRDFNGFLHPEFSSYKEILSTIGFKNKINQEIFKMCANKVKGLQRDQEPPSDIRYRGFILVDHLYKNINALNLEGIEGIPFIPITKKVAWSQMPLIAEDVIPPQNVLDKYPSFGKLDISTADAFKNNINEVYKFLDEECRSNEDFDLSEHIHNDRLFLNFNRNQNPFQHENWVTSSDLVLNSEFGDVKYVNSFLAKYPTMLKCAGAREIRRPNVRINVREPDQSHINKNTLYEFLLDPSTSLHDVTFVINGENIKATDSMRILLRYLYGQNIDEAIQKLNDNDNFHKDTKLSLYKDLLKLASDYNLDYLKELMELRLSRLVIMSNVDEMKRFAEISSASQLIEYCNQFIRDNSEL</sequence>
<dbReference type="InterPro" id="IPR000209">
    <property type="entry name" value="Peptidase_S8/S53_dom"/>
</dbReference>
<evidence type="ECO:0000256" key="2">
    <source>
        <dbReference type="ARBA" id="ARBA00022801"/>
    </source>
</evidence>
<dbReference type="GO" id="GO:0004252">
    <property type="term" value="F:serine-type endopeptidase activity"/>
    <property type="evidence" value="ECO:0007669"/>
    <property type="project" value="InterPro"/>
</dbReference>
<name>A0A9N9AT73_9GLOM</name>
<dbReference type="Pfam" id="PF25794">
    <property type="entry name" value="SACS"/>
    <property type="match status" value="1"/>
</dbReference>
<dbReference type="PROSITE" id="PS51892">
    <property type="entry name" value="SUBTILASE"/>
    <property type="match status" value="1"/>
</dbReference>
<dbReference type="AlphaFoldDB" id="A0A9N9AT73"/>
<comment type="caution">
    <text evidence="4">Lacks conserved residue(s) required for the propagation of feature annotation.</text>
</comment>
<dbReference type="PANTHER" id="PTHR15600:SF42">
    <property type="entry name" value="SACSIN"/>
    <property type="match status" value="1"/>
</dbReference>
<dbReference type="InterPro" id="IPR011333">
    <property type="entry name" value="SKP1/BTB/POZ_sf"/>
</dbReference>
<protein>
    <submittedName>
        <fullName evidence="7">1713_t:CDS:1</fullName>
    </submittedName>
</protein>
<dbReference type="GO" id="GO:0006508">
    <property type="term" value="P:proteolysis"/>
    <property type="evidence" value="ECO:0007669"/>
    <property type="project" value="UniProtKB-KW"/>
</dbReference>
<dbReference type="OrthoDB" id="1262810at2759"/>
<dbReference type="InterPro" id="IPR036890">
    <property type="entry name" value="HATPase_C_sf"/>
</dbReference>
<dbReference type="Gene3D" id="3.40.50.200">
    <property type="entry name" value="Peptidase S8/S53 domain"/>
    <property type="match status" value="1"/>
</dbReference>
<keyword evidence="3" id="KW-0720">Serine protease</keyword>
<reference evidence="7" key="1">
    <citation type="submission" date="2021-06" db="EMBL/GenBank/DDBJ databases">
        <authorList>
            <person name="Kallberg Y."/>
            <person name="Tangrot J."/>
            <person name="Rosling A."/>
        </authorList>
    </citation>
    <scope>NUCLEOTIDE SEQUENCE</scope>
    <source>
        <strain evidence="7">UK204</strain>
    </source>
</reference>
<dbReference type="Proteomes" id="UP000789570">
    <property type="component" value="Unassembled WGS sequence"/>
</dbReference>
<keyword evidence="2" id="KW-0378">Hydrolase</keyword>
<dbReference type="InterPro" id="IPR052972">
    <property type="entry name" value="Sacsin_chaperone_reg"/>
</dbReference>
<dbReference type="InterPro" id="IPR058210">
    <property type="entry name" value="SACS/Nov_dom"/>
</dbReference>
<dbReference type="PANTHER" id="PTHR15600">
    <property type="entry name" value="SACSIN"/>
    <property type="match status" value="1"/>
</dbReference>
<dbReference type="InterPro" id="IPR036852">
    <property type="entry name" value="Peptidase_S8/S53_dom_sf"/>
</dbReference>
<feature type="domain" description="Sacsin/Nov" evidence="6">
    <location>
        <begin position="284"/>
        <end position="482"/>
    </location>
</feature>
<dbReference type="EMBL" id="CAJVPQ010001220">
    <property type="protein sequence ID" value="CAG8539194.1"/>
    <property type="molecule type" value="Genomic_DNA"/>
</dbReference>
<organism evidence="7 8">
    <name type="scientific">Funneliformis caledonium</name>
    <dbReference type="NCBI Taxonomy" id="1117310"/>
    <lineage>
        <taxon>Eukaryota</taxon>
        <taxon>Fungi</taxon>
        <taxon>Fungi incertae sedis</taxon>
        <taxon>Mucoromycota</taxon>
        <taxon>Glomeromycotina</taxon>
        <taxon>Glomeromycetes</taxon>
        <taxon>Glomerales</taxon>
        <taxon>Glomeraceae</taxon>
        <taxon>Funneliformis</taxon>
    </lineage>
</organism>
<keyword evidence="1" id="KW-0645">Protease</keyword>
<feature type="non-terminal residue" evidence="7">
    <location>
        <position position="1201"/>
    </location>
</feature>
<keyword evidence="8" id="KW-1185">Reference proteome</keyword>
<dbReference type="GO" id="GO:0030544">
    <property type="term" value="F:Hsp70 protein binding"/>
    <property type="evidence" value="ECO:0007669"/>
    <property type="project" value="TreeGrafter"/>
</dbReference>
<dbReference type="InterPro" id="IPR015500">
    <property type="entry name" value="Peptidase_S8_subtilisin-rel"/>
</dbReference>
<accession>A0A9N9AT73</accession>
<dbReference type="SUPFAM" id="SSF55874">
    <property type="entry name" value="ATPase domain of HSP90 chaperone/DNA topoisomerase II/histidine kinase"/>
    <property type="match status" value="1"/>
</dbReference>